<feature type="transmembrane region" description="Helical" evidence="9">
    <location>
        <begin position="275"/>
        <end position="294"/>
    </location>
</feature>
<dbReference type="PANTHER" id="PTHR11730">
    <property type="entry name" value="AMMONIUM TRANSPORTER"/>
    <property type="match status" value="1"/>
</dbReference>
<keyword evidence="6 9" id="KW-0472">Membrane</keyword>
<feature type="compositionally biased region" description="Basic and acidic residues" evidence="8">
    <location>
        <begin position="527"/>
        <end position="539"/>
    </location>
</feature>
<feature type="transmembrane region" description="Helical" evidence="9">
    <location>
        <begin position="79"/>
        <end position="99"/>
    </location>
</feature>
<dbReference type="InterPro" id="IPR024041">
    <property type="entry name" value="NH4_transpt_AmtB-like_dom"/>
</dbReference>
<comment type="similarity">
    <text evidence="2">Belongs to the ammonia transporter channel (TC 1.A.11.2) family.</text>
</comment>
<dbReference type="FunFam" id="1.10.3430.10:FF:000008">
    <property type="entry name" value="Ammonium transporter"/>
    <property type="match status" value="1"/>
</dbReference>
<feature type="compositionally biased region" description="Low complexity" evidence="8">
    <location>
        <begin position="447"/>
        <end position="459"/>
    </location>
</feature>
<feature type="region of interest" description="Disordered" evidence="8">
    <location>
        <begin position="438"/>
        <end position="462"/>
    </location>
</feature>
<feature type="transmembrane region" description="Helical" evidence="9">
    <location>
        <begin position="191"/>
        <end position="212"/>
    </location>
</feature>
<sequence length="579" mass="63018">MAKNVADVVFGGISYWMLGYGLSFGNGEGTNGFCGFGKFFIDPDESVMGEEFSRFVFQSSFATTATTIVSGAVAERTKFLAYIIFSFFNTFVFCFPAHWVWAESGWLNKLGVVDVAGDGPVHLVGGVTSLVATLMIKPRAKRFTPEDDHEMGSPTGALLGLFTLWWGWLAFNCGSTYGISGGKWKMAARAAATTLMAASSAGAVGFVASYIINKRKFHIPYIINSVLGGLVSITATCAVTGVWESLVIGAIGALLVLLSDAALVRLHIDDPVSAIPVHGVAGMWGLIAAGFFTHKDTVTMFFSDRHGLIKGGGLYLLGIQSLTCVVIIVWSAVSSGLILLVIDLTLGLRVSLEEELVGADAIEHGIQRIDLVEFKTRESSDATDNSGRFKNCTHAGSSDNNSNNNNNNNTNQHHQNGSYNGNIQMMDSSIIVHIENGVNRSTSQNDTPSVRDSSSSTRSRTNRLNGLELPWFLDRFKPKRGSKKITVPRTFHVRECFGKSYALSHLSYPSPRPVSSSKRRLQSLQSRDVKRRFSLDKTSRFTTSKPKSPPDRDGFYRKTSATTESQSPCREEVDSRDGS</sequence>
<dbReference type="Pfam" id="PF00909">
    <property type="entry name" value="Ammonium_transp"/>
    <property type="match status" value="1"/>
</dbReference>
<dbReference type="PANTHER" id="PTHR11730:SF58">
    <property type="entry name" value="AMMONIUM TRANSPORTER"/>
    <property type="match status" value="1"/>
</dbReference>
<feature type="transmembrane region" description="Helical" evidence="9">
    <location>
        <begin position="219"/>
        <end position="241"/>
    </location>
</feature>
<keyword evidence="3" id="KW-0813">Transport</keyword>
<proteinExistence type="inferred from homology"/>
<evidence type="ECO:0000256" key="4">
    <source>
        <dbReference type="ARBA" id="ARBA00022692"/>
    </source>
</evidence>
<keyword evidence="5 9" id="KW-1133">Transmembrane helix</keyword>
<gene>
    <name evidence="11" type="ORF">PoB_002909500</name>
</gene>
<name>A0AAV4A3A5_9GAST</name>
<feature type="domain" description="Ammonium transporter AmtB-like" evidence="10">
    <location>
        <begin position="1"/>
        <end position="366"/>
    </location>
</feature>
<comment type="caution">
    <text evidence="11">The sequence shown here is derived from an EMBL/GenBank/DDBJ whole genome shotgun (WGS) entry which is preliminary data.</text>
</comment>
<dbReference type="AlphaFoldDB" id="A0AAV4A3A5"/>
<evidence type="ECO:0000256" key="5">
    <source>
        <dbReference type="ARBA" id="ARBA00022989"/>
    </source>
</evidence>
<dbReference type="GO" id="GO:0008519">
    <property type="term" value="F:ammonium channel activity"/>
    <property type="evidence" value="ECO:0007669"/>
    <property type="project" value="InterPro"/>
</dbReference>
<feature type="compositionally biased region" description="Low complexity" evidence="8">
    <location>
        <begin position="400"/>
        <end position="416"/>
    </location>
</feature>
<keyword evidence="7" id="KW-0924">Ammonia transport</keyword>
<evidence type="ECO:0000256" key="1">
    <source>
        <dbReference type="ARBA" id="ARBA00004141"/>
    </source>
</evidence>
<accession>A0AAV4A3A5</accession>
<keyword evidence="4 9" id="KW-0812">Transmembrane</keyword>
<evidence type="ECO:0000313" key="11">
    <source>
        <dbReference type="EMBL" id="GFO02590.1"/>
    </source>
</evidence>
<evidence type="ECO:0000256" key="7">
    <source>
        <dbReference type="ARBA" id="ARBA00023177"/>
    </source>
</evidence>
<feature type="transmembrane region" description="Helical" evidence="9">
    <location>
        <begin position="247"/>
        <end position="268"/>
    </location>
</feature>
<dbReference type="SUPFAM" id="SSF111352">
    <property type="entry name" value="Ammonium transporter"/>
    <property type="match status" value="1"/>
</dbReference>
<evidence type="ECO:0000256" key="2">
    <source>
        <dbReference type="ARBA" id="ARBA00005887"/>
    </source>
</evidence>
<dbReference type="GO" id="GO:0005886">
    <property type="term" value="C:plasma membrane"/>
    <property type="evidence" value="ECO:0007669"/>
    <property type="project" value="TreeGrafter"/>
</dbReference>
<evidence type="ECO:0000256" key="9">
    <source>
        <dbReference type="SAM" id="Phobius"/>
    </source>
</evidence>
<feature type="region of interest" description="Disordered" evidence="8">
    <location>
        <begin position="507"/>
        <end position="579"/>
    </location>
</feature>
<comment type="subcellular location">
    <subcellularLocation>
        <location evidence="1">Membrane</location>
        <topology evidence="1">Multi-pass membrane protein</topology>
    </subcellularLocation>
</comment>
<feature type="region of interest" description="Disordered" evidence="8">
    <location>
        <begin position="381"/>
        <end position="422"/>
    </location>
</feature>
<evidence type="ECO:0000259" key="10">
    <source>
        <dbReference type="Pfam" id="PF00909"/>
    </source>
</evidence>
<evidence type="ECO:0000256" key="3">
    <source>
        <dbReference type="ARBA" id="ARBA00022448"/>
    </source>
</evidence>
<feature type="transmembrane region" description="Helical" evidence="9">
    <location>
        <begin position="157"/>
        <end position="179"/>
    </location>
</feature>
<dbReference type="GO" id="GO:0097272">
    <property type="term" value="P:ammonium homeostasis"/>
    <property type="evidence" value="ECO:0007669"/>
    <property type="project" value="TreeGrafter"/>
</dbReference>
<dbReference type="InterPro" id="IPR029020">
    <property type="entry name" value="Ammonium/urea_transptr"/>
</dbReference>
<organism evidence="11 12">
    <name type="scientific">Plakobranchus ocellatus</name>
    <dbReference type="NCBI Taxonomy" id="259542"/>
    <lineage>
        <taxon>Eukaryota</taxon>
        <taxon>Metazoa</taxon>
        <taxon>Spiralia</taxon>
        <taxon>Lophotrochozoa</taxon>
        <taxon>Mollusca</taxon>
        <taxon>Gastropoda</taxon>
        <taxon>Heterobranchia</taxon>
        <taxon>Euthyneura</taxon>
        <taxon>Panpulmonata</taxon>
        <taxon>Sacoglossa</taxon>
        <taxon>Placobranchoidea</taxon>
        <taxon>Plakobranchidae</taxon>
        <taxon>Plakobranchus</taxon>
    </lineage>
</organism>
<feature type="compositionally biased region" description="Low complexity" evidence="8">
    <location>
        <begin position="507"/>
        <end position="526"/>
    </location>
</feature>
<protein>
    <submittedName>
        <fullName evidence="11">Ammonium transporter</fullName>
    </submittedName>
</protein>
<evidence type="ECO:0000256" key="8">
    <source>
        <dbReference type="SAM" id="MobiDB-lite"/>
    </source>
</evidence>
<dbReference type="Proteomes" id="UP000735302">
    <property type="component" value="Unassembled WGS sequence"/>
</dbReference>
<dbReference type="Gene3D" id="1.10.3430.10">
    <property type="entry name" value="Ammonium transporter AmtB like domains"/>
    <property type="match status" value="1"/>
</dbReference>
<dbReference type="EMBL" id="BLXT01003611">
    <property type="protein sequence ID" value="GFO02590.1"/>
    <property type="molecule type" value="Genomic_DNA"/>
</dbReference>
<reference evidence="11 12" key="1">
    <citation type="journal article" date="2021" name="Elife">
        <title>Chloroplast acquisition without the gene transfer in kleptoplastic sea slugs, Plakobranchus ocellatus.</title>
        <authorList>
            <person name="Maeda T."/>
            <person name="Takahashi S."/>
            <person name="Yoshida T."/>
            <person name="Shimamura S."/>
            <person name="Takaki Y."/>
            <person name="Nagai Y."/>
            <person name="Toyoda A."/>
            <person name="Suzuki Y."/>
            <person name="Arimoto A."/>
            <person name="Ishii H."/>
            <person name="Satoh N."/>
            <person name="Nishiyama T."/>
            <person name="Hasebe M."/>
            <person name="Maruyama T."/>
            <person name="Minagawa J."/>
            <person name="Obokata J."/>
            <person name="Shigenobu S."/>
        </authorList>
    </citation>
    <scope>NUCLEOTIDE SEQUENCE [LARGE SCALE GENOMIC DNA]</scope>
</reference>
<feature type="compositionally biased region" description="Polar residues" evidence="8">
    <location>
        <begin position="559"/>
        <end position="568"/>
    </location>
</feature>
<evidence type="ECO:0000256" key="6">
    <source>
        <dbReference type="ARBA" id="ARBA00023136"/>
    </source>
</evidence>
<feature type="compositionally biased region" description="Basic and acidic residues" evidence="8">
    <location>
        <begin position="569"/>
        <end position="579"/>
    </location>
</feature>
<feature type="transmembrane region" description="Helical" evidence="9">
    <location>
        <begin position="314"/>
        <end position="342"/>
    </location>
</feature>
<feature type="compositionally biased region" description="Polar residues" evidence="8">
    <location>
        <begin position="382"/>
        <end position="399"/>
    </location>
</feature>
<keyword evidence="12" id="KW-1185">Reference proteome</keyword>
<evidence type="ECO:0000313" key="12">
    <source>
        <dbReference type="Proteomes" id="UP000735302"/>
    </source>
</evidence>